<dbReference type="SMART" id="SM00530">
    <property type="entry name" value="HTH_XRE"/>
    <property type="match status" value="1"/>
</dbReference>
<evidence type="ECO:0000313" key="2">
    <source>
        <dbReference type="EMBL" id="DAD74363.1"/>
    </source>
</evidence>
<dbReference type="EMBL" id="BK014759">
    <property type="protein sequence ID" value="DAD74363.1"/>
    <property type="molecule type" value="Genomic_DNA"/>
</dbReference>
<feature type="domain" description="HTH cro/C1-type" evidence="1">
    <location>
        <begin position="20"/>
        <end position="59"/>
    </location>
</feature>
<sequence length="108" mass="12273">MFYDKFLELCNQKNKAPSVVADELGFARSSITKWKSGTTLRSANLKRVADYFGVPVSYFSEEDQETEKSPAPDKGTEDFARYFAMLTPEHQQQIRAAMAELIKEQLQG</sequence>
<dbReference type="PROSITE" id="PS50943">
    <property type="entry name" value="HTH_CROC1"/>
    <property type="match status" value="1"/>
</dbReference>
<dbReference type="Gene3D" id="1.10.260.40">
    <property type="entry name" value="lambda repressor-like DNA-binding domains"/>
    <property type="match status" value="1"/>
</dbReference>
<dbReference type="Pfam" id="PF01381">
    <property type="entry name" value="HTH_3"/>
    <property type="match status" value="1"/>
</dbReference>
<name>A0A8S5LX31_9CAUD</name>
<dbReference type="SUPFAM" id="SSF47413">
    <property type="entry name" value="lambda repressor-like DNA-binding domains"/>
    <property type="match status" value="1"/>
</dbReference>
<accession>A0A8S5LX31</accession>
<dbReference type="InterPro" id="IPR010982">
    <property type="entry name" value="Lambda_DNA-bd_dom_sf"/>
</dbReference>
<dbReference type="GO" id="GO:0003677">
    <property type="term" value="F:DNA binding"/>
    <property type="evidence" value="ECO:0007669"/>
    <property type="project" value="InterPro"/>
</dbReference>
<proteinExistence type="predicted"/>
<organism evidence="2">
    <name type="scientific">Siphoviridae sp. ct3pR10</name>
    <dbReference type="NCBI Taxonomy" id="2826284"/>
    <lineage>
        <taxon>Viruses</taxon>
        <taxon>Duplodnaviria</taxon>
        <taxon>Heunggongvirae</taxon>
        <taxon>Uroviricota</taxon>
        <taxon>Caudoviricetes</taxon>
    </lineage>
</organism>
<protein>
    <submittedName>
        <fullName evidence="2">Repressor protein CI</fullName>
    </submittedName>
</protein>
<evidence type="ECO:0000259" key="1">
    <source>
        <dbReference type="PROSITE" id="PS50943"/>
    </source>
</evidence>
<dbReference type="InterPro" id="IPR001387">
    <property type="entry name" value="Cro/C1-type_HTH"/>
</dbReference>
<reference evidence="2" key="1">
    <citation type="journal article" date="2021" name="Proc. Natl. Acad. Sci. U.S.A.">
        <title>A Catalog of Tens of Thousands of Viruses from Human Metagenomes Reveals Hidden Associations with Chronic Diseases.</title>
        <authorList>
            <person name="Tisza M.J."/>
            <person name="Buck C.B."/>
        </authorList>
    </citation>
    <scope>NUCLEOTIDE SEQUENCE</scope>
    <source>
        <strain evidence="2">Ct3pR10</strain>
    </source>
</reference>